<evidence type="ECO:0000313" key="3">
    <source>
        <dbReference type="EMBL" id="GFH28662.1"/>
    </source>
</evidence>
<feature type="non-terminal residue" evidence="3">
    <location>
        <position position="1"/>
    </location>
</feature>
<comment type="caution">
    <text evidence="3">The sequence shown here is derived from an EMBL/GenBank/DDBJ whole genome shotgun (WGS) entry which is preliminary data.</text>
</comment>
<dbReference type="GO" id="GO:0005634">
    <property type="term" value="C:nucleus"/>
    <property type="evidence" value="ECO:0007669"/>
    <property type="project" value="TreeGrafter"/>
</dbReference>
<accession>A0A6A0A823</accession>
<dbReference type="PANTHER" id="PTHR31913">
    <property type="entry name" value="VACUOLAR IMPORT AND DEGRADATION PROTEIN 27"/>
    <property type="match status" value="1"/>
</dbReference>
<sequence length="345" mass="37675">VVGGVEDKGVTFTIGQLPGTPGPRTPGMHPYATPPKVLLAQSERKMNLLTPDNPNKLMHADIETGKVVSTWSFKKDGVEINMKDIVHDDKAGQLDDRSTFLGLDNNRLCKWDLRDPNGVVNTTPVVQYCPGGKDYSRGTNFQCMATSGDGFVAVGSKDGKVRLYDGKKMTQAKTAIPGLGAPITAIDVTHDGKWVLATTDKYLMVVKTTYEDDKGRDANGFTSRMGGRGAVPRLLRLRPEDTIRTDGRPLSKGKFTWITEKGMSERWVAASCGNFSVVWNFTKVKNCGAESLSFGGLPTSMDYIINSKDEDVVDSAFLHPKYAKNVALEQAALVVATPHRLFNMN</sequence>
<dbReference type="InterPro" id="IPR015943">
    <property type="entry name" value="WD40/YVTN_repeat-like_dom_sf"/>
</dbReference>
<dbReference type="Proteomes" id="UP000485058">
    <property type="component" value="Unassembled WGS sequence"/>
</dbReference>
<organism evidence="3 4">
    <name type="scientific">Haematococcus lacustris</name>
    <name type="common">Green alga</name>
    <name type="synonym">Haematococcus pluvialis</name>
    <dbReference type="NCBI Taxonomy" id="44745"/>
    <lineage>
        <taxon>Eukaryota</taxon>
        <taxon>Viridiplantae</taxon>
        <taxon>Chlorophyta</taxon>
        <taxon>core chlorophytes</taxon>
        <taxon>Chlorophyceae</taxon>
        <taxon>CS clade</taxon>
        <taxon>Chlamydomonadales</taxon>
        <taxon>Haematococcaceae</taxon>
        <taxon>Haematococcus</taxon>
    </lineage>
</organism>
<evidence type="ECO:0000256" key="1">
    <source>
        <dbReference type="SAM" id="MobiDB-lite"/>
    </source>
</evidence>
<proteinExistence type="predicted"/>
<protein>
    <submittedName>
        <fullName evidence="3">VID27 domain-containing protein</fullName>
    </submittedName>
</protein>
<dbReference type="Gene3D" id="2.130.10.10">
    <property type="entry name" value="YVTN repeat-like/Quinoprotein amine dehydrogenase"/>
    <property type="match status" value="1"/>
</dbReference>
<dbReference type="AlphaFoldDB" id="A0A6A0A823"/>
<dbReference type="EMBL" id="BLLF01003984">
    <property type="protein sequence ID" value="GFH28662.1"/>
    <property type="molecule type" value="Genomic_DNA"/>
</dbReference>
<feature type="domain" description="Vacuolar import/degradation Vid27 C-terminal" evidence="2">
    <location>
        <begin position="33"/>
        <end position="317"/>
    </location>
</feature>
<dbReference type="InterPro" id="IPR040458">
    <property type="entry name" value="Vid27"/>
</dbReference>
<dbReference type="PANTHER" id="PTHR31913:SF0">
    <property type="entry name" value="VACUOLAR IMPORT AND DEGRADATION PROTEIN 27"/>
    <property type="match status" value="1"/>
</dbReference>
<dbReference type="SUPFAM" id="SSF50978">
    <property type="entry name" value="WD40 repeat-like"/>
    <property type="match status" value="1"/>
</dbReference>
<dbReference type="GO" id="GO:0005737">
    <property type="term" value="C:cytoplasm"/>
    <property type="evidence" value="ECO:0007669"/>
    <property type="project" value="TreeGrafter"/>
</dbReference>
<reference evidence="3 4" key="1">
    <citation type="submission" date="2020-02" db="EMBL/GenBank/DDBJ databases">
        <title>Draft genome sequence of Haematococcus lacustris strain NIES-144.</title>
        <authorList>
            <person name="Morimoto D."/>
            <person name="Nakagawa S."/>
            <person name="Yoshida T."/>
            <person name="Sawayama S."/>
        </authorList>
    </citation>
    <scope>NUCLEOTIDE SEQUENCE [LARGE SCALE GENOMIC DNA]</scope>
    <source>
        <strain evidence="3 4">NIES-144</strain>
    </source>
</reference>
<dbReference type="Pfam" id="PF08553">
    <property type="entry name" value="VID27"/>
    <property type="match status" value="1"/>
</dbReference>
<feature type="region of interest" description="Disordered" evidence="1">
    <location>
        <begin position="1"/>
        <end position="28"/>
    </location>
</feature>
<keyword evidence="4" id="KW-1185">Reference proteome</keyword>
<gene>
    <name evidence="3" type="ORF">HaLaN_27193</name>
</gene>
<evidence type="ECO:0000313" key="4">
    <source>
        <dbReference type="Proteomes" id="UP000485058"/>
    </source>
</evidence>
<name>A0A6A0A823_HAELA</name>
<dbReference type="InterPro" id="IPR036322">
    <property type="entry name" value="WD40_repeat_dom_sf"/>
</dbReference>
<dbReference type="InterPro" id="IPR013863">
    <property type="entry name" value="VID27_C"/>
</dbReference>
<evidence type="ECO:0000259" key="2">
    <source>
        <dbReference type="Pfam" id="PF08553"/>
    </source>
</evidence>